<protein>
    <submittedName>
        <fullName evidence="2">Uncharacterized protein</fullName>
    </submittedName>
</protein>
<keyword evidence="1" id="KW-1133">Transmembrane helix</keyword>
<name>A0A9P4VP56_9PEZI</name>
<keyword evidence="3" id="KW-1185">Reference proteome</keyword>
<evidence type="ECO:0000313" key="3">
    <source>
        <dbReference type="Proteomes" id="UP000799429"/>
    </source>
</evidence>
<proteinExistence type="predicted"/>
<evidence type="ECO:0000313" key="2">
    <source>
        <dbReference type="EMBL" id="KAF2840491.1"/>
    </source>
</evidence>
<accession>A0A9P4VP56</accession>
<comment type="caution">
    <text evidence="2">The sequence shown here is derived from an EMBL/GenBank/DDBJ whole genome shotgun (WGS) entry which is preliminary data.</text>
</comment>
<reference evidence="2" key="1">
    <citation type="journal article" date="2020" name="Stud. Mycol.">
        <title>101 Dothideomycetes genomes: a test case for predicting lifestyles and emergence of pathogens.</title>
        <authorList>
            <person name="Haridas S."/>
            <person name="Albert R."/>
            <person name="Binder M."/>
            <person name="Bloem J."/>
            <person name="Labutti K."/>
            <person name="Salamov A."/>
            <person name="Andreopoulos B."/>
            <person name="Baker S."/>
            <person name="Barry K."/>
            <person name="Bills G."/>
            <person name="Bluhm B."/>
            <person name="Cannon C."/>
            <person name="Castanera R."/>
            <person name="Culley D."/>
            <person name="Daum C."/>
            <person name="Ezra D."/>
            <person name="Gonzalez J."/>
            <person name="Henrissat B."/>
            <person name="Kuo A."/>
            <person name="Liang C."/>
            <person name="Lipzen A."/>
            <person name="Lutzoni F."/>
            <person name="Magnuson J."/>
            <person name="Mondo S."/>
            <person name="Nolan M."/>
            <person name="Ohm R."/>
            <person name="Pangilinan J."/>
            <person name="Park H.-J."/>
            <person name="Ramirez L."/>
            <person name="Alfaro M."/>
            <person name="Sun H."/>
            <person name="Tritt A."/>
            <person name="Yoshinaga Y."/>
            <person name="Zwiers L.-H."/>
            <person name="Turgeon B."/>
            <person name="Goodwin S."/>
            <person name="Spatafora J."/>
            <person name="Crous P."/>
            <person name="Grigoriev I."/>
        </authorList>
    </citation>
    <scope>NUCLEOTIDE SEQUENCE</scope>
    <source>
        <strain evidence="2">CBS 101060</strain>
    </source>
</reference>
<dbReference type="Proteomes" id="UP000799429">
    <property type="component" value="Unassembled WGS sequence"/>
</dbReference>
<organism evidence="2 3">
    <name type="scientific">Patellaria atrata CBS 101060</name>
    <dbReference type="NCBI Taxonomy" id="1346257"/>
    <lineage>
        <taxon>Eukaryota</taxon>
        <taxon>Fungi</taxon>
        <taxon>Dikarya</taxon>
        <taxon>Ascomycota</taxon>
        <taxon>Pezizomycotina</taxon>
        <taxon>Dothideomycetes</taxon>
        <taxon>Dothideomycetes incertae sedis</taxon>
        <taxon>Patellariales</taxon>
        <taxon>Patellariaceae</taxon>
        <taxon>Patellaria</taxon>
    </lineage>
</organism>
<keyword evidence="1" id="KW-0812">Transmembrane</keyword>
<keyword evidence="1" id="KW-0472">Membrane</keyword>
<evidence type="ECO:0000256" key="1">
    <source>
        <dbReference type="SAM" id="Phobius"/>
    </source>
</evidence>
<feature type="transmembrane region" description="Helical" evidence="1">
    <location>
        <begin position="12"/>
        <end position="29"/>
    </location>
</feature>
<sequence>MLLLVHKLTSTLFGLKTLISFFAYCTVLSPRSQRVLRFYLYGKVEMVLYYTVLRTQPYMSQSYKR</sequence>
<gene>
    <name evidence="2" type="ORF">M501DRAFT_1002856</name>
</gene>
<dbReference type="EMBL" id="MU006093">
    <property type="protein sequence ID" value="KAF2840491.1"/>
    <property type="molecule type" value="Genomic_DNA"/>
</dbReference>
<dbReference type="AlphaFoldDB" id="A0A9P4VP56"/>